<keyword evidence="1" id="KW-0812">Transmembrane</keyword>
<dbReference type="RefSeq" id="WP_259529944.1">
    <property type="nucleotide sequence ID" value="NZ_JANLCK010000007.1"/>
</dbReference>
<gene>
    <name evidence="2" type="ORF">N1028_13880</name>
</gene>
<keyword evidence="1" id="KW-0472">Membrane</keyword>
<evidence type="ECO:0000313" key="2">
    <source>
        <dbReference type="EMBL" id="MCS5726986.1"/>
    </source>
</evidence>
<evidence type="ECO:0000256" key="1">
    <source>
        <dbReference type="SAM" id="Phobius"/>
    </source>
</evidence>
<dbReference type="AlphaFoldDB" id="A0AA41XK12"/>
<protein>
    <submittedName>
        <fullName evidence="2">Uncharacterized protein</fullName>
    </submittedName>
</protein>
<keyword evidence="1" id="KW-1133">Transmembrane helix</keyword>
<reference evidence="2" key="1">
    <citation type="submission" date="2022-08" db="EMBL/GenBank/DDBJ databases">
        <authorList>
            <person name="Deng Y."/>
            <person name="Han X.-F."/>
            <person name="Zhang Y.-Q."/>
        </authorList>
    </citation>
    <scope>NUCLEOTIDE SEQUENCE</scope>
    <source>
        <strain evidence="2">CPCC 203407</strain>
    </source>
</reference>
<organism evidence="2 3">
    <name type="scientific">Herbiconiux oxytropis</name>
    <dbReference type="NCBI Taxonomy" id="2970915"/>
    <lineage>
        <taxon>Bacteria</taxon>
        <taxon>Bacillati</taxon>
        <taxon>Actinomycetota</taxon>
        <taxon>Actinomycetes</taxon>
        <taxon>Micrococcales</taxon>
        <taxon>Microbacteriaceae</taxon>
        <taxon>Herbiconiux</taxon>
    </lineage>
</organism>
<evidence type="ECO:0000313" key="3">
    <source>
        <dbReference type="Proteomes" id="UP001165587"/>
    </source>
</evidence>
<feature type="transmembrane region" description="Helical" evidence="1">
    <location>
        <begin position="33"/>
        <end position="58"/>
    </location>
</feature>
<dbReference type="EMBL" id="JANLCK010000007">
    <property type="protein sequence ID" value="MCS5726986.1"/>
    <property type="molecule type" value="Genomic_DNA"/>
</dbReference>
<sequence length="277" mass="29011">MNDLELDPTFSQAFRTALVDEVALGRRPRRRRIWLGAAFAGILLATGAGGVATATLMAPPGAPAYEQFGAKVTATLTETGTLDLGAPPAGANSISFTIVCHTEGSWSQETYGGADCSEVGIGTGRSGTIPLTLSQQSIVLFELAPGTEVTATAAYSKKIKTEFGVNAAGETYGSGVGDPDSTRMYAMNENPGPDLIAARATNCKTGYIRWEEENEATGGSISSLEEAAEWMEGEVHIDKYIPVYESDGKTVIGEFLIAGQPRPGEPLTGLPPCPSDE</sequence>
<accession>A0AA41XK12</accession>
<comment type="caution">
    <text evidence="2">The sequence shown here is derived from an EMBL/GenBank/DDBJ whole genome shotgun (WGS) entry which is preliminary data.</text>
</comment>
<proteinExistence type="predicted"/>
<dbReference type="Proteomes" id="UP001165587">
    <property type="component" value="Unassembled WGS sequence"/>
</dbReference>
<name>A0AA41XK12_9MICO</name>
<keyword evidence="3" id="KW-1185">Reference proteome</keyword>